<keyword evidence="2" id="KW-1185">Reference proteome</keyword>
<dbReference type="PANTHER" id="PTHR30634:SF7">
    <property type="entry name" value="VWA DOMAIN-CONTAINING PROTEIN"/>
    <property type="match status" value="1"/>
</dbReference>
<dbReference type="InterPro" id="IPR043737">
    <property type="entry name" value="DUF5682"/>
</dbReference>
<dbReference type="Gene3D" id="3.40.50.410">
    <property type="entry name" value="von Willebrand factor, type A domain"/>
    <property type="match status" value="1"/>
</dbReference>
<dbReference type="PANTHER" id="PTHR30634">
    <property type="entry name" value="OUTER MEMBRANE LOLAB LIPOPROTEIN INSERTION APPARATUS"/>
    <property type="match status" value="1"/>
</dbReference>
<organism evidence="1 2">
    <name type="scientific">Tessaracoccus oleiagri</name>
    <dbReference type="NCBI Taxonomy" id="686624"/>
    <lineage>
        <taxon>Bacteria</taxon>
        <taxon>Bacillati</taxon>
        <taxon>Actinomycetota</taxon>
        <taxon>Actinomycetes</taxon>
        <taxon>Propionibacteriales</taxon>
        <taxon>Propionibacteriaceae</taxon>
        <taxon>Tessaracoccus</taxon>
    </lineage>
</organism>
<gene>
    <name evidence="1" type="ORF">SAMN04488242_2933</name>
</gene>
<dbReference type="Pfam" id="PF05762">
    <property type="entry name" value="VWA_CoxE"/>
    <property type="match status" value="1"/>
</dbReference>
<dbReference type="SUPFAM" id="SSF53300">
    <property type="entry name" value="vWA-like"/>
    <property type="match status" value="1"/>
</dbReference>
<name>A0A1G9N6L2_9ACTN</name>
<proteinExistence type="predicted"/>
<protein>
    <submittedName>
        <fullName evidence="1">VWA domain containing CoxE-like protein</fullName>
    </submittedName>
</protein>
<dbReference type="Pfam" id="PF18934">
    <property type="entry name" value="DUF5682"/>
    <property type="match status" value="1"/>
</dbReference>
<evidence type="ECO:0000313" key="1">
    <source>
        <dbReference type="EMBL" id="SDL82118.1"/>
    </source>
</evidence>
<reference evidence="1 2" key="1">
    <citation type="submission" date="2016-10" db="EMBL/GenBank/DDBJ databases">
        <authorList>
            <person name="de Groot N.N."/>
        </authorList>
    </citation>
    <scope>NUCLEOTIDE SEQUENCE [LARGE SCALE GENOMIC DNA]</scope>
    <source>
        <strain evidence="1 2">CGMCC 1.9159</strain>
    </source>
</reference>
<dbReference type="AlphaFoldDB" id="A0A1G9N6L2"/>
<sequence length="1131" mass="118641">MTGDPRAAVEALAACEAVHLVGVRHHSPALAAAMPSLLEAAAPEVLAIELPAEARGWLHWLTEPDAIAPLALAFDGPRGLAFYPFADFSPELAALRWARSARVPVACIDLPLADAGSSESEAREAQPRWRRALAARARAEEFDGDETWDRLVEAPAPGSTPEAVRRAALAHGWAGREAVGEIDGHTLRREAWMRACLAALGGRRAVAVVGAFHAPVLSGAGSDPFAAGDLRGWAPLDWEDPVGDDDRAGCLVPYTFAQLDSRSGYPAGIRDPEWQQAVVEADGDPAAIRSAATRMVTRVVRELRRGGHPAGPAEAAETVRVALDLAALRGLAAPSRREILEAVSSVLGQGALSGRSRALAGALETVLVGARAGRVATGTPRSPLRETLQAELRAARLPAEGRHAVSLAPLREPDLTKHVLLRRLEVGGIAYGERESVARTRGAEAVLERWQVAWTAATDASIELSAVKGLTAEQLATTSLLTRPLDDVDAHARLLADAADCGLPDVAAHALDAARALPATCGFGDAVRLGVLLDDVARARLPGATLLADDLRARAGELEGEFTSAALRELQGIRGSDDEADAVALGSFVAMAGHLELGLEHALREVLEDGSPLMQGGAAGLVGALGARVASWLDLPEHRVLRRRLVGLLLVAGWELDSSPAMVALVERVAEIDDEEFVRVLPSLRGGFEVLGAARRRALLTELGHRYGQSAGALVLPPEETLAVVAHDRSARERLAALGLGPAQGAVAPVVGTAVAEGASSEGVRVYPVPERWRLILAQERESLSPAGERLGNCLDGLYGRPETDALDGSGRGAGDGPAALGVREWAAEIEAVFGQAALQEILGEAAAAGRGEVLELLDPARVRPSVDLLTTALLLAGSLSEARLARLRPLVRRLVAQLAEQLAVRLRPALTGLASARPTRRAVGPLDLAATIRRNLRHVVLLDGRPQVVPAAPVFRQPQAKASDWHLIVVVDVSGSMSSSVVFSALTAAVLTGVPQLDVTFLAFNTQVMDLTGHVDDPLSLLLEVSIGGGTDIAGAMHVARSRVRVPSRTLCVLVSDFEEYAAVGELLGEVDAMHAAGVHLMGCAALDDSGDGAYNVGVAQQLAGVGMRVAAVTPLDLARWVGRVIRGEH</sequence>
<dbReference type="InterPro" id="IPR036465">
    <property type="entry name" value="vWFA_dom_sf"/>
</dbReference>
<dbReference type="InterPro" id="IPR050458">
    <property type="entry name" value="LolB"/>
</dbReference>
<dbReference type="Proteomes" id="UP000199475">
    <property type="component" value="Unassembled WGS sequence"/>
</dbReference>
<accession>A0A1G9N6L2</accession>
<dbReference type="InterPro" id="IPR008912">
    <property type="entry name" value="Uncharacterised_CoxE"/>
</dbReference>
<dbReference type="EMBL" id="FNGP01000007">
    <property type="protein sequence ID" value="SDL82118.1"/>
    <property type="molecule type" value="Genomic_DNA"/>
</dbReference>
<dbReference type="RefSeq" id="WP_245701756.1">
    <property type="nucleotide sequence ID" value="NZ_FNGP01000007.1"/>
</dbReference>
<evidence type="ECO:0000313" key="2">
    <source>
        <dbReference type="Proteomes" id="UP000199475"/>
    </source>
</evidence>
<dbReference type="STRING" id="686624.SAMN04488242_2933"/>